<feature type="domain" description="DJ-1/PfpI" evidence="1">
    <location>
        <begin position="50"/>
        <end position="190"/>
    </location>
</feature>
<dbReference type="PANTHER" id="PTHR43130:SF7">
    <property type="entry name" value="DJ-1_PFPI DOMAIN-CONTAINING PROTEIN"/>
    <property type="match status" value="1"/>
</dbReference>
<dbReference type="Pfam" id="PF01965">
    <property type="entry name" value="DJ-1_PfpI"/>
    <property type="match status" value="1"/>
</dbReference>
<dbReference type="AlphaFoldDB" id="A0A9N9V544"/>
<organism evidence="2 3">
    <name type="scientific">Clonostachys rhizophaga</name>
    <dbReference type="NCBI Taxonomy" id="160324"/>
    <lineage>
        <taxon>Eukaryota</taxon>
        <taxon>Fungi</taxon>
        <taxon>Dikarya</taxon>
        <taxon>Ascomycota</taxon>
        <taxon>Pezizomycotina</taxon>
        <taxon>Sordariomycetes</taxon>
        <taxon>Hypocreomycetidae</taxon>
        <taxon>Hypocreales</taxon>
        <taxon>Bionectriaceae</taxon>
        <taxon>Clonostachys</taxon>
    </lineage>
</organism>
<protein>
    <recommendedName>
        <fullName evidence="1">DJ-1/PfpI domain-containing protein</fullName>
    </recommendedName>
</protein>
<dbReference type="PANTHER" id="PTHR43130">
    <property type="entry name" value="ARAC-FAMILY TRANSCRIPTIONAL REGULATOR"/>
    <property type="match status" value="1"/>
</dbReference>
<reference evidence="2" key="1">
    <citation type="submission" date="2021-10" db="EMBL/GenBank/DDBJ databases">
        <authorList>
            <person name="Piombo E."/>
        </authorList>
    </citation>
    <scope>NUCLEOTIDE SEQUENCE</scope>
</reference>
<dbReference type="InterPro" id="IPR029062">
    <property type="entry name" value="Class_I_gatase-like"/>
</dbReference>
<sequence length="236" mass="25729">MSAPLNLSNPQRPVHVGVILMNGVTEILDVAPIDFFSGLGQVFANELPDEIVSPKIKAQAIDFRFHWISESGPAKPMKLTAGITLEPTDSFESAPPLDIVLIGAHNMGYQPSEVELEYVRKAWGECTAFLTICGGVEVPRLAGLLDGKTATGPRFLLPLLRQQSPKTNWVEKRYVSDGKLWTSGALLNGTDMLTAFAQEIWGKHQTGEEGSLVGMITKMGAWPARDIDYRDVVGPL</sequence>
<dbReference type="Gene3D" id="3.40.50.880">
    <property type="match status" value="1"/>
</dbReference>
<name>A0A9N9V544_9HYPO</name>
<dbReference type="OrthoDB" id="543156at2759"/>
<accession>A0A9N9V544</accession>
<dbReference type="SUPFAM" id="SSF52317">
    <property type="entry name" value="Class I glutamine amidotransferase-like"/>
    <property type="match status" value="1"/>
</dbReference>
<evidence type="ECO:0000259" key="1">
    <source>
        <dbReference type="Pfam" id="PF01965"/>
    </source>
</evidence>
<dbReference type="InterPro" id="IPR052158">
    <property type="entry name" value="INH-QAR"/>
</dbReference>
<dbReference type="InterPro" id="IPR002818">
    <property type="entry name" value="DJ-1/PfpI"/>
</dbReference>
<gene>
    <name evidence="2" type="ORF">CRHIZ90672A_00013168</name>
</gene>
<evidence type="ECO:0000313" key="3">
    <source>
        <dbReference type="Proteomes" id="UP000696573"/>
    </source>
</evidence>
<comment type="caution">
    <text evidence="2">The sequence shown here is derived from an EMBL/GenBank/DDBJ whole genome shotgun (WGS) entry which is preliminary data.</text>
</comment>
<keyword evidence="3" id="KW-1185">Reference proteome</keyword>
<evidence type="ECO:0000313" key="2">
    <source>
        <dbReference type="EMBL" id="CAH0016908.1"/>
    </source>
</evidence>
<proteinExistence type="predicted"/>
<dbReference type="Proteomes" id="UP000696573">
    <property type="component" value="Unassembled WGS sequence"/>
</dbReference>
<dbReference type="EMBL" id="CABFNQ020000490">
    <property type="protein sequence ID" value="CAH0016908.1"/>
    <property type="molecule type" value="Genomic_DNA"/>
</dbReference>